<dbReference type="InterPro" id="IPR026572">
    <property type="entry name" value="TMEM267"/>
</dbReference>
<dbReference type="AlphaFoldDB" id="A0A6H5I579"/>
<evidence type="ECO:0000313" key="7">
    <source>
        <dbReference type="EMBL" id="CAB0032572.1"/>
    </source>
</evidence>
<proteinExistence type="predicted"/>
<dbReference type="PANTHER" id="PTHR13628">
    <property type="entry name" value="TRANSMEMBRANE PROTEIN 267"/>
    <property type="match status" value="1"/>
</dbReference>
<evidence type="ECO:0000313" key="8">
    <source>
        <dbReference type="Proteomes" id="UP000479190"/>
    </source>
</evidence>
<dbReference type="Proteomes" id="UP000479190">
    <property type="component" value="Unassembled WGS sequence"/>
</dbReference>
<dbReference type="Pfam" id="PF04307">
    <property type="entry name" value="YdjM"/>
    <property type="match status" value="1"/>
</dbReference>
<keyword evidence="5 6" id="KW-0472">Membrane</keyword>
<feature type="transmembrane region" description="Helical" evidence="6">
    <location>
        <begin position="170"/>
        <end position="190"/>
    </location>
</feature>
<evidence type="ECO:0000256" key="6">
    <source>
        <dbReference type="SAM" id="Phobius"/>
    </source>
</evidence>
<sequence>MMLIIKQGLLLRLFFTSVIAFVSFLGDLGLHYGKTEIIRAISDNLTHAIVGGATWALILVLFKKSVIENIENVIICFFMSSFIDIDHFIAASSWDINDATHLRHRPFLHCTTIPIFLWGLMSFLYKITHASKWITYGTMILASFLSHHVRDGNRRGLWFWPFGSTQPIPYYLYIAICILLPYTLQLLMSWQLSKDNDTISSINVV</sequence>
<evidence type="ECO:0000256" key="4">
    <source>
        <dbReference type="ARBA" id="ARBA00022989"/>
    </source>
</evidence>
<evidence type="ECO:0000256" key="1">
    <source>
        <dbReference type="ARBA" id="ARBA00004141"/>
    </source>
</evidence>
<dbReference type="InterPro" id="IPR007404">
    <property type="entry name" value="YdjM-like"/>
</dbReference>
<gene>
    <name evidence="7" type="ORF">TBRA_LOCUS4503</name>
</gene>
<comment type="subcellular location">
    <subcellularLocation>
        <location evidence="1">Membrane</location>
        <topology evidence="1">Multi-pass membrane protein</topology>
    </subcellularLocation>
</comment>
<accession>A0A6H5I579</accession>
<feature type="transmembrane region" description="Helical" evidence="6">
    <location>
        <begin position="74"/>
        <end position="94"/>
    </location>
</feature>
<dbReference type="GO" id="GO:0016020">
    <property type="term" value="C:membrane"/>
    <property type="evidence" value="ECO:0007669"/>
    <property type="project" value="UniProtKB-SubCell"/>
</dbReference>
<feature type="transmembrane region" description="Helical" evidence="6">
    <location>
        <begin position="9"/>
        <end position="33"/>
    </location>
</feature>
<feature type="transmembrane region" description="Helical" evidence="6">
    <location>
        <begin position="45"/>
        <end position="62"/>
    </location>
</feature>
<dbReference type="EMBL" id="CADCXV010000683">
    <property type="protein sequence ID" value="CAB0032572.1"/>
    <property type="molecule type" value="Genomic_DNA"/>
</dbReference>
<evidence type="ECO:0000256" key="3">
    <source>
        <dbReference type="ARBA" id="ARBA00022692"/>
    </source>
</evidence>
<keyword evidence="8" id="KW-1185">Reference proteome</keyword>
<dbReference type="PANTHER" id="PTHR13628:SF1">
    <property type="entry name" value="TRANSMEMBRANE PROTEIN 267"/>
    <property type="match status" value="1"/>
</dbReference>
<name>A0A6H5I579_9HYME</name>
<reference evidence="7 8" key="1">
    <citation type="submission" date="2020-02" db="EMBL/GenBank/DDBJ databases">
        <authorList>
            <person name="Ferguson B K."/>
        </authorList>
    </citation>
    <scope>NUCLEOTIDE SEQUENCE [LARGE SCALE GENOMIC DNA]</scope>
</reference>
<evidence type="ECO:0000256" key="5">
    <source>
        <dbReference type="ARBA" id="ARBA00023136"/>
    </source>
</evidence>
<dbReference type="OrthoDB" id="10014558at2759"/>
<evidence type="ECO:0000256" key="2">
    <source>
        <dbReference type="ARBA" id="ARBA00013977"/>
    </source>
</evidence>
<organism evidence="7 8">
    <name type="scientific">Trichogramma brassicae</name>
    <dbReference type="NCBI Taxonomy" id="86971"/>
    <lineage>
        <taxon>Eukaryota</taxon>
        <taxon>Metazoa</taxon>
        <taxon>Ecdysozoa</taxon>
        <taxon>Arthropoda</taxon>
        <taxon>Hexapoda</taxon>
        <taxon>Insecta</taxon>
        <taxon>Pterygota</taxon>
        <taxon>Neoptera</taxon>
        <taxon>Endopterygota</taxon>
        <taxon>Hymenoptera</taxon>
        <taxon>Apocrita</taxon>
        <taxon>Proctotrupomorpha</taxon>
        <taxon>Chalcidoidea</taxon>
        <taxon>Trichogrammatidae</taxon>
        <taxon>Trichogramma</taxon>
    </lineage>
</organism>
<protein>
    <recommendedName>
        <fullName evidence="2">Transmembrane protein 267</fullName>
    </recommendedName>
</protein>
<feature type="transmembrane region" description="Helical" evidence="6">
    <location>
        <begin position="106"/>
        <end position="126"/>
    </location>
</feature>
<keyword evidence="3 6" id="KW-0812">Transmembrane</keyword>
<keyword evidence="4 6" id="KW-1133">Transmembrane helix</keyword>